<proteinExistence type="predicted"/>
<feature type="transmembrane region" description="Helical" evidence="1">
    <location>
        <begin position="210"/>
        <end position="229"/>
    </location>
</feature>
<name>A0A4Y8SA69_9SPHI</name>
<feature type="transmembrane region" description="Helical" evidence="1">
    <location>
        <begin position="360"/>
        <end position="378"/>
    </location>
</feature>
<accession>A0A4Y8SA69</accession>
<organism evidence="2 3">
    <name type="scientific">Mucilaginibacter psychrotolerans</name>
    <dbReference type="NCBI Taxonomy" id="1524096"/>
    <lineage>
        <taxon>Bacteria</taxon>
        <taxon>Pseudomonadati</taxon>
        <taxon>Bacteroidota</taxon>
        <taxon>Sphingobacteriia</taxon>
        <taxon>Sphingobacteriales</taxon>
        <taxon>Sphingobacteriaceae</taxon>
        <taxon>Mucilaginibacter</taxon>
    </lineage>
</organism>
<sequence length="412" mass="47158">MLIINIVFPIMIFALSIYLTKDKYNVFLIANVIGLSTTFLLPAVADIIGMDIIKSAIGISFNIVSYTSLFVFYLAGRYYEGNPPPVSYTYAKISFFKNLYRFSLATNLVFIMYMVAVYGFSGAFINSRFVVYTESRVGTGHIFYIAGTFFNIYALVGLFYNKRKWLHILSCIVFALPYGSKTKMITVFIYLFVYIFMVDENRAKYRRNRYLAIIAVVVPLIVFALFWITTFDLDSVQILQLALGFGNEYQTNFNELILHFHVHFKEGYQHGRILLEEAFYPFIPRALWPGKPLYFGSLFISYKVYPEVTELNLGAPSFGPFGQAYVDFGLFGLLQIVFQQAILGFFMGKYEVQVQQRKDVRAFILLICVAFGGIFGLGGATNPLVMMVMNLIFAKCLIFASRIVLRKYQPQL</sequence>
<dbReference type="AlphaFoldDB" id="A0A4Y8SA69"/>
<dbReference type="Proteomes" id="UP000297540">
    <property type="component" value="Unassembled WGS sequence"/>
</dbReference>
<keyword evidence="1" id="KW-0812">Transmembrane</keyword>
<reference evidence="2 3" key="1">
    <citation type="journal article" date="2017" name="Int. J. Syst. Evol. Microbiol.">
        <title>Mucilaginibacterpsychrotolerans sp. nov., isolated from peatlands.</title>
        <authorList>
            <person name="Deng Y."/>
            <person name="Shen L."/>
            <person name="Xu B."/>
            <person name="Liu Y."/>
            <person name="Gu Z."/>
            <person name="Liu H."/>
            <person name="Zhou Y."/>
        </authorList>
    </citation>
    <scope>NUCLEOTIDE SEQUENCE [LARGE SCALE GENOMIC DNA]</scope>
    <source>
        <strain evidence="2 3">NH7-4</strain>
    </source>
</reference>
<protein>
    <recommendedName>
        <fullName evidence="4">Oligosaccharide repeat unit polymerase</fullName>
    </recommendedName>
</protein>
<evidence type="ECO:0000256" key="1">
    <source>
        <dbReference type="SAM" id="Phobius"/>
    </source>
</evidence>
<feature type="transmembrane region" description="Helical" evidence="1">
    <location>
        <begin position="141"/>
        <end position="160"/>
    </location>
</feature>
<feature type="transmembrane region" description="Helical" evidence="1">
    <location>
        <begin position="99"/>
        <end position="120"/>
    </location>
</feature>
<feature type="transmembrane region" description="Helical" evidence="1">
    <location>
        <begin position="328"/>
        <end position="348"/>
    </location>
</feature>
<feature type="transmembrane region" description="Helical" evidence="1">
    <location>
        <begin position="384"/>
        <end position="405"/>
    </location>
</feature>
<feature type="transmembrane region" description="Helical" evidence="1">
    <location>
        <begin position="180"/>
        <end position="198"/>
    </location>
</feature>
<keyword evidence="1" id="KW-0472">Membrane</keyword>
<gene>
    <name evidence="2" type="ORF">E2R66_18725</name>
</gene>
<evidence type="ECO:0000313" key="2">
    <source>
        <dbReference type="EMBL" id="TFF35520.1"/>
    </source>
</evidence>
<feature type="transmembrane region" description="Helical" evidence="1">
    <location>
        <begin position="24"/>
        <end position="44"/>
    </location>
</feature>
<evidence type="ECO:0000313" key="3">
    <source>
        <dbReference type="Proteomes" id="UP000297540"/>
    </source>
</evidence>
<dbReference type="EMBL" id="SOZE01000021">
    <property type="protein sequence ID" value="TFF35520.1"/>
    <property type="molecule type" value="Genomic_DNA"/>
</dbReference>
<feature type="transmembrane region" description="Helical" evidence="1">
    <location>
        <begin position="56"/>
        <end position="79"/>
    </location>
</feature>
<evidence type="ECO:0008006" key="4">
    <source>
        <dbReference type="Google" id="ProtNLM"/>
    </source>
</evidence>
<comment type="caution">
    <text evidence="2">The sequence shown here is derived from an EMBL/GenBank/DDBJ whole genome shotgun (WGS) entry which is preliminary data.</text>
</comment>
<keyword evidence="1" id="KW-1133">Transmembrane helix</keyword>
<keyword evidence="3" id="KW-1185">Reference proteome</keyword>